<dbReference type="EMBL" id="CP042469">
    <property type="protein sequence ID" value="QOX64053.1"/>
    <property type="molecule type" value="Genomic_DNA"/>
</dbReference>
<dbReference type="Proteomes" id="UP000594014">
    <property type="component" value="Chromosome"/>
</dbReference>
<reference evidence="1" key="1">
    <citation type="submission" date="2019-08" db="EMBL/GenBank/DDBJ databases">
        <title>Genome sequence of Clostridiales bacterium MT110.</title>
        <authorList>
            <person name="Cao J."/>
        </authorList>
    </citation>
    <scope>NUCLEOTIDE SEQUENCE</scope>
    <source>
        <strain evidence="1">MT110</strain>
    </source>
</reference>
<protein>
    <submittedName>
        <fullName evidence="1">Ethanolamine utilization protein EutN</fullName>
    </submittedName>
</protein>
<organism evidence="1 2">
    <name type="scientific">Anoxybacterium hadale</name>
    <dbReference type="NCBI Taxonomy" id="3408580"/>
    <lineage>
        <taxon>Bacteria</taxon>
        <taxon>Bacillati</taxon>
        <taxon>Bacillota</taxon>
        <taxon>Clostridia</taxon>
        <taxon>Peptostreptococcales</taxon>
        <taxon>Anaerovoracaceae</taxon>
        <taxon>Anoxybacterium</taxon>
    </lineage>
</organism>
<evidence type="ECO:0000313" key="2">
    <source>
        <dbReference type="Proteomes" id="UP000594014"/>
    </source>
</evidence>
<name>A0ACD1ACR3_9FIRM</name>
<keyword evidence="2" id="KW-1185">Reference proteome</keyword>
<accession>A0ACD1ACR3</accession>
<sequence>MILAKVVGQIWSTRKEEALRGIKFLVVQPINLTYDENGSVKEVTDWGNNLIAGDRIGAGEGDVVMVVSGSSARQSEGDTHLPIDANIVGIVDSEMFRL</sequence>
<gene>
    <name evidence="1" type="ORF">FRZ06_12260</name>
</gene>
<proteinExistence type="predicted"/>
<evidence type="ECO:0000313" key="1">
    <source>
        <dbReference type="EMBL" id="QOX64053.1"/>
    </source>
</evidence>